<organism evidence="2 3">
    <name type="scientific">Clathrus columnatus</name>
    <dbReference type="NCBI Taxonomy" id="1419009"/>
    <lineage>
        <taxon>Eukaryota</taxon>
        <taxon>Fungi</taxon>
        <taxon>Dikarya</taxon>
        <taxon>Basidiomycota</taxon>
        <taxon>Agaricomycotina</taxon>
        <taxon>Agaricomycetes</taxon>
        <taxon>Phallomycetidae</taxon>
        <taxon>Phallales</taxon>
        <taxon>Clathraceae</taxon>
        <taxon>Clathrus</taxon>
    </lineage>
</organism>
<feature type="compositionally biased region" description="Low complexity" evidence="1">
    <location>
        <begin position="1"/>
        <end position="15"/>
    </location>
</feature>
<protein>
    <submittedName>
        <fullName evidence="2">Uncharacterized protein</fullName>
    </submittedName>
</protein>
<reference evidence="2" key="1">
    <citation type="submission" date="2021-10" db="EMBL/GenBank/DDBJ databases">
        <title>De novo Genome Assembly of Clathrus columnatus (Basidiomycota, Fungi) Using Illumina and Nanopore Sequence Data.</title>
        <authorList>
            <person name="Ogiso-Tanaka E."/>
            <person name="Itagaki H."/>
            <person name="Hosoya T."/>
            <person name="Hosaka K."/>
        </authorList>
    </citation>
    <scope>NUCLEOTIDE SEQUENCE</scope>
    <source>
        <strain evidence="2">MO-923</strain>
    </source>
</reference>
<evidence type="ECO:0000256" key="1">
    <source>
        <dbReference type="SAM" id="MobiDB-lite"/>
    </source>
</evidence>
<accession>A0AAV5AH08</accession>
<evidence type="ECO:0000313" key="3">
    <source>
        <dbReference type="Proteomes" id="UP001050691"/>
    </source>
</evidence>
<name>A0AAV5AH08_9AGAM</name>
<dbReference type="PANTHER" id="PTHR37332:SF1">
    <property type="entry name" value="ELMO DOMAIN-CONTAINING PROTEIN"/>
    <property type="match status" value="1"/>
</dbReference>
<comment type="caution">
    <text evidence="2">The sequence shown here is derived from an EMBL/GenBank/DDBJ whole genome shotgun (WGS) entry which is preliminary data.</text>
</comment>
<sequence>MQNGQESQPQQSQNGLMSRPTIRRKSSTGLLSSFKAPSSSGSAFIAPVGQQQPQQPQSLAGSELPPTPSIFGTSSITSNSMTATSRDWDSASLHSESASGNNAAYIPPVQNTSVEYLRDVVQKRIVTLTYIRNTHEGKRHWFHTILLTRAELDKTFSNTAMRKQTYRFAILAMSLSNIFEIPIAVDFLRGVLLTLSEFDQFQDDNFKPKMRFLRFSKPPKKAGLNDYSAPDATDTSYLVSPHMTLLSLLDILSEVYQKISRILGPSQFQPNTTLHMMGPLGMLSPHPGVSYVFSAGDGQAEVDPTLWGIVFGNSTNTTLGNPPTAWTVPMGDMFMKIDGKLKKIISSLSKELDSLARDSIREELASFDPLLRNVKGGPSKEMYT</sequence>
<proteinExistence type="predicted"/>
<dbReference type="Proteomes" id="UP001050691">
    <property type="component" value="Unassembled WGS sequence"/>
</dbReference>
<feature type="compositionally biased region" description="Polar residues" evidence="1">
    <location>
        <begin position="70"/>
        <end position="83"/>
    </location>
</feature>
<feature type="compositionally biased region" description="Low complexity" evidence="1">
    <location>
        <begin position="29"/>
        <end position="57"/>
    </location>
</feature>
<keyword evidence="3" id="KW-1185">Reference proteome</keyword>
<feature type="region of interest" description="Disordered" evidence="1">
    <location>
        <begin position="1"/>
        <end position="83"/>
    </location>
</feature>
<dbReference type="AlphaFoldDB" id="A0AAV5AH08"/>
<gene>
    <name evidence="2" type="ORF">Clacol_006492</name>
</gene>
<evidence type="ECO:0000313" key="2">
    <source>
        <dbReference type="EMBL" id="GJJ12251.1"/>
    </source>
</evidence>
<dbReference type="EMBL" id="BPWL01000007">
    <property type="protein sequence ID" value="GJJ12251.1"/>
    <property type="molecule type" value="Genomic_DNA"/>
</dbReference>
<dbReference type="PANTHER" id="PTHR37332">
    <property type="entry name" value="EXPRESSED PROTEIN"/>
    <property type="match status" value="1"/>
</dbReference>